<comment type="caution">
    <text evidence="4">The sequence shown here is derived from an EMBL/GenBank/DDBJ whole genome shotgun (WGS) entry which is preliminary data.</text>
</comment>
<proteinExistence type="predicted"/>
<evidence type="ECO:0000256" key="3">
    <source>
        <dbReference type="SAM" id="Phobius"/>
    </source>
</evidence>
<name>A0A8S0QW45_OLEEU</name>
<evidence type="ECO:0008006" key="6">
    <source>
        <dbReference type="Google" id="ProtNLM"/>
    </source>
</evidence>
<keyword evidence="3" id="KW-0812">Transmembrane</keyword>
<dbReference type="EMBL" id="CACTIH010001967">
    <property type="protein sequence ID" value="CAA2970266.1"/>
    <property type="molecule type" value="Genomic_DNA"/>
</dbReference>
<feature type="transmembrane region" description="Helical" evidence="3">
    <location>
        <begin position="579"/>
        <end position="602"/>
    </location>
</feature>
<dbReference type="PANTHER" id="PTHR31549:SF88">
    <property type="entry name" value="DUF4220 DOMAIN-CONTAINING PROTEIN"/>
    <property type="match status" value="1"/>
</dbReference>
<dbReference type="InterPro" id="IPR004158">
    <property type="entry name" value="DUF247_pln"/>
</dbReference>
<evidence type="ECO:0000256" key="1">
    <source>
        <dbReference type="SAM" id="Coils"/>
    </source>
</evidence>
<dbReference type="OrthoDB" id="906165at2759"/>
<feature type="compositionally biased region" description="Acidic residues" evidence="2">
    <location>
        <begin position="401"/>
        <end position="412"/>
    </location>
</feature>
<dbReference type="Gramene" id="OE9A051836T1">
    <property type="protein sequence ID" value="OE9A051836C1"/>
    <property type="gene ID" value="OE9A051836"/>
</dbReference>
<gene>
    <name evidence="4" type="ORF">OLEA9_A051836</name>
</gene>
<feature type="region of interest" description="Disordered" evidence="2">
    <location>
        <begin position="401"/>
        <end position="434"/>
    </location>
</feature>
<evidence type="ECO:0000256" key="2">
    <source>
        <dbReference type="SAM" id="MobiDB-lite"/>
    </source>
</evidence>
<keyword evidence="5" id="KW-1185">Reference proteome</keyword>
<organism evidence="4 5">
    <name type="scientific">Olea europaea subsp. europaea</name>
    <dbReference type="NCBI Taxonomy" id="158383"/>
    <lineage>
        <taxon>Eukaryota</taxon>
        <taxon>Viridiplantae</taxon>
        <taxon>Streptophyta</taxon>
        <taxon>Embryophyta</taxon>
        <taxon>Tracheophyta</taxon>
        <taxon>Spermatophyta</taxon>
        <taxon>Magnoliopsida</taxon>
        <taxon>eudicotyledons</taxon>
        <taxon>Gunneridae</taxon>
        <taxon>Pentapetalae</taxon>
        <taxon>asterids</taxon>
        <taxon>lamiids</taxon>
        <taxon>Lamiales</taxon>
        <taxon>Oleaceae</taxon>
        <taxon>Oleeae</taxon>
        <taxon>Olea</taxon>
    </lineage>
</organism>
<keyword evidence="3" id="KW-1133">Transmembrane helix</keyword>
<evidence type="ECO:0000313" key="4">
    <source>
        <dbReference type="EMBL" id="CAA2970266.1"/>
    </source>
</evidence>
<feature type="coiled-coil region" evidence="1">
    <location>
        <begin position="2"/>
        <end position="32"/>
    </location>
</feature>
<dbReference type="Proteomes" id="UP000594638">
    <property type="component" value="Unassembled WGS sequence"/>
</dbReference>
<reference evidence="4 5" key="1">
    <citation type="submission" date="2019-12" db="EMBL/GenBank/DDBJ databases">
        <authorList>
            <person name="Alioto T."/>
            <person name="Alioto T."/>
            <person name="Gomez Garrido J."/>
        </authorList>
    </citation>
    <scope>NUCLEOTIDE SEQUENCE [LARGE SCALE GENOMIC DNA]</scope>
</reference>
<dbReference type="AlphaFoldDB" id="A0A8S0QW45"/>
<accession>A0A8S0QW45</accession>
<dbReference type="PANTHER" id="PTHR31549">
    <property type="entry name" value="PROTEIN, PUTATIVE (DUF247)-RELATED-RELATED"/>
    <property type="match status" value="1"/>
</dbReference>
<keyword evidence="3" id="KW-0472">Membrane</keyword>
<evidence type="ECO:0000313" key="5">
    <source>
        <dbReference type="Proteomes" id="UP000594638"/>
    </source>
</evidence>
<protein>
    <recommendedName>
        <fullName evidence="6">Retrotransposon gag domain-containing protein</fullName>
    </recommendedName>
</protein>
<keyword evidence="1" id="KW-0175">Coiled coil</keyword>
<sequence length="604" mass="70133">MEEAHLKEIKGLEETLKSLKEVSEKHEKKMEEFLYGQNKSLEDFSNHVSSLISTKIGESIERNNPSRYCTAGLPAVEFPKFSGDGFDEWIYKCNEFFDLYKTTDDVKVKLASIHMDGKALRWHKEQMELSPITKWEDYTHQMKLRFGATIHGSGMENEPKETELPRRRICKLRGTSDEESPKLTESHLRFGPFYCNDKSSDLRYREEAWQHLLKKSPDRAAVTIEIHLSAMRKIETEARATYDDGEVDHLSGPEFRWMMIKDGCLFLQLVLCVLGGAQQLGYPPGHSLFGQKKDIKEWIEAMFFVGNQIPLIVLKELMKQSYFRNVIGKWKWEEPSDLCRTALYQLLLLPAQETHHSRPLQQSLSEKVFASRVNWLQQQQPSDLLHGLQLLILGPICDEEKEEEEEEEEEKDLEGQHELSNLQDAANIDDKTSSSATELRKVGIHFRTLRRGYGSRGISFTNSMWRCKAYPILYLPPFLVGDDTELMFQCLRHYEISQKLDKSKHEVSSYLLFMSELIRTPDDAKLFGSKGIIQANSLKHKLKLPGILRRLAPEESYNQNLRHVKLQISDYSQPLWTKYWQIISFAFAVTVLQTVYTILPYYKS</sequence>
<dbReference type="Pfam" id="PF03140">
    <property type="entry name" value="DUF247"/>
    <property type="match status" value="1"/>
</dbReference>